<dbReference type="Pfam" id="PF01535">
    <property type="entry name" value="PPR"/>
    <property type="match status" value="4"/>
</dbReference>
<organism evidence="6 7">
    <name type="scientific">Salix viminalis</name>
    <name type="common">Common osier</name>
    <name type="synonym">Basket willow</name>
    <dbReference type="NCBI Taxonomy" id="40686"/>
    <lineage>
        <taxon>Eukaryota</taxon>
        <taxon>Viridiplantae</taxon>
        <taxon>Streptophyta</taxon>
        <taxon>Embryophyta</taxon>
        <taxon>Tracheophyta</taxon>
        <taxon>Spermatophyta</taxon>
        <taxon>Magnoliopsida</taxon>
        <taxon>eudicotyledons</taxon>
        <taxon>Gunneridae</taxon>
        <taxon>Pentapetalae</taxon>
        <taxon>rosids</taxon>
        <taxon>fabids</taxon>
        <taxon>Malpighiales</taxon>
        <taxon>Salicaceae</taxon>
        <taxon>Saliceae</taxon>
        <taxon>Salix</taxon>
    </lineage>
</organism>
<feature type="repeat" description="PPR" evidence="3">
    <location>
        <begin position="899"/>
        <end position="933"/>
    </location>
</feature>
<feature type="domain" description="PROP1-like PPR" evidence="5">
    <location>
        <begin position="275"/>
        <end position="409"/>
    </location>
</feature>
<evidence type="ECO:0000256" key="3">
    <source>
        <dbReference type="PROSITE-ProRule" id="PRU00708"/>
    </source>
</evidence>
<dbReference type="Proteomes" id="UP001151529">
    <property type="component" value="Chromosome 19"/>
</dbReference>
<proteinExistence type="inferred from homology"/>
<protein>
    <recommendedName>
        <fullName evidence="5">PROP1-like PPR domain-containing protein</fullName>
    </recommendedName>
</protein>
<feature type="repeat" description="PPR" evidence="3">
    <location>
        <begin position="359"/>
        <end position="393"/>
    </location>
</feature>
<feature type="repeat" description="PPR" evidence="3">
    <location>
        <begin position="766"/>
        <end position="800"/>
    </location>
</feature>
<comment type="similarity">
    <text evidence="1">Belongs to the PPR family. P subfamily.</text>
</comment>
<dbReference type="SUPFAM" id="SSF81901">
    <property type="entry name" value="HCP-like"/>
    <property type="match status" value="2"/>
</dbReference>
<comment type="caution">
    <text evidence="6">The sequence shown here is derived from an EMBL/GenBank/DDBJ whole genome shotgun (WGS) entry which is preliminary data.</text>
</comment>
<evidence type="ECO:0000313" key="6">
    <source>
        <dbReference type="EMBL" id="KAJ6697116.1"/>
    </source>
</evidence>
<feature type="repeat" description="PPR" evidence="3">
    <location>
        <begin position="394"/>
        <end position="428"/>
    </location>
</feature>
<feature type="region of interest" description="Disordered" evidence="4">
    <location>
        <begin position="1"/>
        <end position="66"/>
    </location>
</feature>
<feature type="repeat" description="PPR" evidence="3">
    <location>
        <begin position="498"/>
        <end position="528"/>
    </location>
</feature>
<dbReference type="InterPro" id="IPR033443">
    <property type="entry name" value="PROP1-like_PPR_dom"/>
</dbReference>
<feature type="repeat" description="PPR" evidence="3">
    <location>
        <begin position="289"/>
        <end position="323"/>
    </location>
</feature>
<sequence length="1099" mass="124723">MKIIILESPFLPPPPNFKPKPKSINPDKIPIKSSIHPDPWSLSDGNNISKPKPKSRNPKNPLSDDNARRIIIAKARYLSLLRKHQGPQAQTPKWIKRTPEQMVQYLEDDRNGHLYGKHVGAAIKRVRGLAGKKNEERDMRLLMSGFVGKLSFREMCVVLKEQKGWREARDFFSWMKLQLSYHPSVIVYTILLRLYGQVGKIKLAEQTFLEMLEVGCEPDEVACGTMLCSYARWGHHRAMFSFYSAIKERGIVVSIAVYNFMLSSLQKKSLHGKVIVLWMQMVEKRVAPNNFTYTVVISSLVKEGLREEAFKTFNEMRTIGLVPEEVIYSLLITISTKNSNWHEAMRLYEDMRSHRIVPSKFTCASLLTMYYKTKDYSKALSLFTQMQSKKIAADEVIYGLLIRIYGKLGLYEDAQKTFEETEQSGLLSNEKTYLAMAQCYCMKEDLDSAEATFQALSKIGCPDAGSCSDMINLYVRLGLTEKAKDFIVQIRKGQLDFDDELFNTVIKVFCKEGMLKDAEQLVYEMGTNASFKDNRFFKTFSKVMYGENKELANIMVSADTMALGLILSLYLENGNFTKTEEFLKLMLEAGSGLSVVSQLVNNFIREGDLFKAEAVNGHLIKLGSRLEDETIASLISVYGRQNKLKQAQEVYAAVADSPILRNPIINSMIDACVKCGKFEEAYLLYKEAVQRGHNLDAVGIGMVVNALTNSGKHPEAENIICRSIQDRMELDTVAYNIFIKAMLEAGRLHFAASIYEHMLSLGFTPSIQTYNTMISVYGRGRKLDKAVEVFNMACSMGVSLDEKAYMNMINYYGKAGKRHEASLLFAKMQEEGIKPGVVSYNIMVKVYAMSGLYHEVEDLFKAMTRPRTSPLVQAYSESSKCLEAEETINAMRKKGIPPSCAHFKHLLYALVKAGLMIEAERVYMELLSAGLNPDLLCCRAMLRGYMDYGHVEKGIKYFEQIRESVKADRFIMSAAVHLYKSAGKKLEAEAVFESMKNLRISFLDELEVGLKIQRPSHVSRATDQELLSYMNYEDRGFTEMPKNFNEEKIRANSTCNVFYVDNRRHLFTHGGALGFLGKDVGLQLHEKEIPRATMALKMM</sequence>
<dbReference type="Pfam" id="PF12854">
    <property type="entry name" value="PPR_1"/>
    <property type="match status" value="1"/>
</dbReference>
<feature type="repeat" description="PPR" evidence="3">
    <location>
        <begin position="836"/>
        <end position="870"/>
    </location>
</feature>
<feature type="repeat" description="PPR" evidence="3">
    <location>
        <begin position="731"/>
        <end position="765"/>
    </location>
</feature>
<accession>A0A9Q0PZS0</accession>
<keyword evidence="2" id="KW-0677">Repeat</keyword>
<dbReference type="PROSITE" id="PS51375">
    <property type="entry name" value="PPR"/>
    <property type="match status" value="12"/>
</dbReference>
<dbReference type="Pfam" id="PF17177">
    <property type="entry name" value="PPR_long"/>
    <property type="match status" value="1"/>
</dbReference>
<dbReference type="Gene3D" id="1.25.40.10">
    <property type="entry name" value="Tetratricopeptide repeat domain"/>
    <property type="match status" value="8"/>
</dbReference>
<keyword evidence="7" id="KW-1185">Reference proteome</keyword>
<reference evidence="6" key="1">
    <citation type="submission" date="2022-11" db="EMBL/GenBank/DDBJ databases">
        <authorList>
            <person name="Hyden B.L."/>
            <person name="Feng K."/>
            <person name="Yates T."/>
            <person name="Jawdy S."/>
            <person name="Smart L.B."/>
            <person name="Muchero W."/>
        </authorList>
    </citation>
    <scope>NUCLEOTIDE SEQUENCE</scope>
    <source>
        <tissue evidence="6">Shoot tip</tissue>
    </source>
</reference>
<evidence type="ECO:0000313" key="7">
    <source>
        <dbReference type="Proteomes" id="UP001151529"/>
    </source>
</evidence>
<gene>
    <name evidence="6" type="ORF">OIU85_003474</name>
</gene>
<feature type="repeat" description="PPR" evidence="3">
    <location>
        <begin position="801"/>
        <end position="835"/>
    </location>
</feature>
<feature type="repeat" description="PPR" evidence="3">
    <location>
        <begin position="184"/>
        <end position="218"/>
    </location>
</feature>
<name>A0A9Q0PZS0_SALVM</name>
<evidence type="ECO:0000256" key="4">
    <source>
        <dbReference type="SAM" id="MobiDB-lite"/>
    </source>
</evidence>
<dbReference type="Pfam" id="PF13041">
    <property type="entry name" value="PPR_2"/>
    <property type="match status" value="3"/>
</dbReference>
<dbReference type="EMBL" id="JAPFFL010000010">
    <property type="protein sequence ID" value="KAJ6697116.1"/>
    <property type="molecule type" value="Genomic_DNA"/>
</dbReference>
<evidence type="ECO:0000256" key="2">
    <source>
        <dbReference type="ARBA" id="ARBA00022737"/>
    </source>
</evidence>
<dbReference type="OrthoDB" id="185373at2759"/>
<dbReference type="PANTHER" id="PTHR46128:SF329">
    <property type="entry name" value="MITOCHONDRIAL GROUP I INTRON SPLICING FACTOR DMR1"/>
    <property type="match status" value="1"/>
</dbReference>
<evidence type="ECO:0000256" key="1">
    <source>
        <dbReference type="ARBA" id="ARBA00007626"/>
    </source>
</evidence>
<dbReference type="PANTHER" id="PTHR46128">
    <property type="entry name" value="MITOCHONDRIAL GROUP I INTRON SPLICING FACTOR CCM1"/>
    <property type="match status" value="1"/>
</dbReference>
<feature type="repeat" description="PPR" evidence="3">
    <location>
        <begin position="661"/>
        <end position="695"/>
    </location>
</feature>
<dbReference type="AlphaFoldDB" id="A0A9Q0PZS0"/>
<feature type="repeat" description="PPR" evidence="3">
    <location>
        <begin position="324"/>
        <end position="358"/>
    </location>
</feature>
<reference evidence="6" key="2">
    <citation type="journal article" date="2023" name="Int. J. Mol. Sci.">
        <title>De Novo Assembly and Annotation of 11 Diverse Shrub Willow (Salix) Genomes Reveals Novel Gene Organization in Sex-Linked Regions.</title>
        <authorList>
            <person name="Hyden B."/>
            <person name="Feng K."/>
            <person name="Yates T.B."/>
            <person name="Jawdy S."/>
            <person name="Cereghino C."/>
            <person name="Smart L.B."/>
            <person name="Muchero W."/>
        </authorList>
    </citation>
    <scope>NUCLEOTIDE SEQUENCE [LARGE SCALE GENOMIC DNA]</scope>
    <source>
        <tissue evidence="6">Shoot tip</tissue>
    </source>
</reference>
<dbReference type="InterPro" id="IPR002885">
    <property type="entry name" value="PPR_rpt"/>
</dbReference>
<dbReference type="NCBIfam" id="TIGR00756">
    <property type="entry name" value="PPR"/>
    <property type="match status" value="11"/>
</dbReference>
<dbReference type="InterPro" id="IPR011990">
    <property type="entry name" value="TPR-like_helical_dom_sf"/>
</dbReference>
<dbReference type="InterPro" id="IPR050872">
    <property type="entry name" value="PPR_P_subfamily"/>
</dbReference>
<evidence type="ECO:0000259" key="5">
    <source>
        <dbReference type="Pfam" id="PF17177"/>
    </source>
</evidence>